<dbReference type="AlphaFoldDB" id="A0A813HD98"/>
<name>A0A813HD98_POLGL</name>
<dbReference type="InterPro" id="IPR006439">
    <property type="entry name" value="HAD-SF_hydro_IA"/>
</dbReference>
<dbReference type="SFLD" id="SFLDG01129">
    <property type="entry name" value="C1.5:_HAD__Beta-PGM__Phosphata"/>
    <property type="match status" value="1"/>
</dbReference>
<dbReference type="OMA" id="TAPNGFW"/>
<dbReference type="Proteomes" id="UP000654075">
    <property type="component" value="Unassembled WGS sequence"/>
</dbReference>
<gene>
    <name evidence="1" type="ORF">PGLA1383_LOCUS51247</name>
</gene>
<dbReference type="PANTHER" id="PTHR47829">
    <property type="entry name" value="HYDROLASE, PUTATIVE (AFU_ORTHOLOGUE AFUA_1G12880)-RELATED"/>
    <property type="match status" value="1"/>
</dbReference>
<evidence type="ECO:0000313" key="2">
    <source>
        <dbReference type="Proteomes" id="UP000654075"/>
    </source>
</evidence>
<dbReference type="SFLD" id="SFLDS00003">
    <property type="entry name" value="Haloacid_Dehalogenase"/>
    <property type="match status" value="1"/>
</dbReference>
<dbReference type="InterPro" id="IPR023198">
    <property type="entry name" value="PGP-like_dom2"/>
</dbReference>
<dbReference type="Pfam" id="PF00702">
    <property type="entry name" value="Hydrolase"/>
    <property type="match status" value="1"/>
</dbReference>
<protein>
    <submittedName>
        <fullName evidence="1">Uncharacterized protein</fullName>
    </submittedName>
</protein>
<dbReference type="InterPro" id="IPR036412">
    <property type="entry name" value="HAD-like_sf"/>
</dbReference>
<dbReference type="NCBIfam" id="TIGR01509">
    <property type="entry name" value="HAD-SF-IA-v3"/>
    <property type="match status" value="1"/>
</dbReference>
<dbReference type="CDD" id="cd02603">
    <property type="entry name" value="HAD_sEH-N_like"/>
    <property type="match status" value="1"/>
</dbReference>
<evidence type="ECO:0000313" key="1">
    <source>
        <dbReference type="EMBL" id="CAE8635656.1"/>
    </source>
</evidence>
<dbReference type="Gene3D" id="3.40.50.1000">
    <property type="entry name" value="HAD superfamily/HAD-like"/>
    <property type="match status" value="1"/>
</dbReference>
<organism evidence="1 2">
    <name type="scientific">Polarella glacialis</name>
    <name type="common">Dinoflagellate</name>
    <dbReference type="NCBI Taxonomy" id="89957"/>
    <lineage>
        <taxon>Eukaryota</taxon>
        <taxon>Sar</taxon>
        <taxon>Alveolata</taxon>
        <taxon>Dinophyceae</taxon>
        <taxon>Suessiales</taxon>
        <taxon>Suessiaceae</taxon>
        <taxon>Polarella</taxon>
    </lineage>
</organism>
<dbReference type="InterPro" id="IPR023214">
    <property type="entry name" value="HAD_sf"/>
</dbReference>
<dbReference type="OrthoDB" id="444954at2759"/>
<dbReference type="SUPFAM" id="SSF56784">
    <property type="entry name" value="HAD-like"/>
    <property type="match status" value="1"/>
</dbReference>
<comment type="caution">
    <text evidence="1">The sequence shown here is derived from an EMBL/GenBank/DDBJ whole genome shotgun (WGS) entry which is preliminary data.</text>
</comment>
<dbReference type="InterPro" id="IPR052898">
    <property type="entry name" value="ACAD10-like"/>
</dbReference>
<dbReference type="PRINTS" id="PR00413">
    <property type="entry name" value="HADHALOGNASE"/>
</dbReference>
<proteinExistence type="predicted"/>
<sequence length="239" mass="26114">MATSKQRRVVIFDVGGVVTESPIVSIRAFSEGRGLKDLNIFLGSSEAWSSLERGQIAWEDFSAAVLQESKLRGFAAGESLGLEGWAELQKAVKDGGSRVRPLMVRAIQRLRKSGLKVAALTNNFKPEAAPLALRKGMEKDQEEFRSMFDHFIESAVAGMRKPDPAFYRHALQVIGCQPEEVVFLDDIGKNLKPAAEMGILTIHVQNTGADTYLEAVQRLQEAVGVQLLDEGTGSGNSRL</sequence>
<dbReference type="EMBL" id="CAJNNV010031330">
    <property type="protein sequence ID" value="CAE8635656.1"/>
    <property type="molecule type" value="Genomic_DNA"/>
</dbReference>
<accession>A0A813HD98</accession>
<dbReference type="Gene3D" id="1.10.150.240">
    <property type="entry name" value="Putative phosphatase, domain 2"/>
    <property type="match status" value="1"/>
</dbReference>
<keyword evidence="2" id="KW-1185">Reference proteome</keyword>
<dbReference type="PANTHER" id="PTHR47829:SF1">
    <property type="entry name" value="HAD FAMILY PHOSPHATASE"/>
    <property type="match status" value="1"/>
</dbReference>
<reference evidence="1" key="1">
    <citation type="submission" date="2021-02" db="EMBL/GenBank/DDBJ databases">
        <authorList>
            <person name="Dougan E. K."/>
            <person name="Rhodes N."/>
            <person name="Thang M."/>
            <person name="Chan C."/>
        </authorList>
    </citation>
    <scope>NUCLEOTIDE SEQUENCE</scope>
</reference>